<sequence length="138" mass="14999">MDLGASGRTKTTSDQVSTGSKETNKASATVTPHHIKAREDCAAGGNKTRISPLCNHLEVELGVKRSRMSFALTTIIAEGTQCLGQEVSLTVKGLKSNDYIHLDRVWTVNNPLVLKKSIPCTEDIRDWPQLKGISLPTL</sequence>
<evidence type="ECO:0000313" key="3">
    <source>
        <dbReference type="Proteomes" id="UP001249851"/>
    </source>
</evidence>
<protein>
    <submittedName>
        <fullName evidence="2">Uncharacterized protein</fullName>
    </submittedName>
</protein>
<feature type="region of interest" description="Disordered" evidence="1">
    <location>
        <begin position="1"/>
        <end position="32"/>
    </location>
</feature>
<organism evidence="2 3">
    <name type="scientific">Acropora cervicornis</name>
    <name type="common">Staghorn coral</name>
    <dbReference type="NCBI Taxonomy" id="6130"/>
    <lineage>
        <taxon>Eukaryota</taxon>
        <taxon>Metazoa</taxon>
        <taxon>Cnidaria</taxon>
        <taxon>Anthozoa</taxon>
        <taxon>Hexacorallia</taxon>
        <taxon>Scleractinia</taxon>
        <taxon>Astrocoeniina</taxon>
        <taxon>Acroporidae</taxon>
        <taxon>Acropora</taxon>
    </lineage>
</organism>
<accession>A0AAD9UTF8</accession>
<evidence type="ECO:0000313" key="2">
    <source>
        <dbReference type="EMBL" id="KAK2549288.1"/>
    </source>
</evidence>
<evidence type="ECO:0000256" key="1">
    <source>
        <dbReference type="SAM" id="MobiDB-lite"/>
    </source>
</evidence>
<dbReference type="AlphaFoldDB" id="A0AAD9UTF8"/>
<dbReference type="Proteomes" id="UP001249851">
    <property type="component" value="Unassembled WGS sequence"/>
</dbReference>
<dbReference type="EMBL" id="JARQWQ010000128">
    <property type="protein sequence ID" value="KAK2549288.1"/>
    <property type="molecule type" value="Genomic_DNA"/>
</dbReference>
<feature type="compositionally biased region" description="Polar residues" evidence="1">
    <location>
        <begin position="8"/>
        <end position="30"/>
    </location>
</feature>
<comment type="caution">
    <text evidence="2">The sequence shown here is derived from an EMBL/GenBank/DDBJ whole genome shotgun (WGS) entry which is preliminary data.</text>
</comment>
<gene>
    <name evidence="2" type="ORF">P5673_030276</name>
</gene>
<reference evidence="2" key="2">
    <citation type="journal article" date="2023" name="Science">
        <title>Genomic signatures of disease resistance in endangered staghorn corals.</title>
        <authorList>
            <person name="Vollmer S.V."/>
            <person name="Selwyn J.D."/>
            <person name="Despard B.A."/>
            <person name="Roesel C.L."/>
        </authorList>
    </citation>
    <scope>NUCLEOTIDE SEQUENCE</scope>
    <source>
        <strain evidence="2">K2</strain>
    </source>
</reference>
<reference evidence="2" key="1">
    <citation type="journal article" date="2023" name="G3 (Bethesda)">
        <title>Whole genome assembly and annotation of the endangered Caribbean coral Acropora cervicornis.</title>
        <authorList>
            <person name="Selwyn J.D."/>
            <person name="Vollmer S.V."/>
        </authorList>
    </citation>
    <scope>NUCLEOTIDE SEQUENCE</scope>
    <source>
        <strain evidence="2">K2</strain>
    </source>
</reference>
<keyword evidence="3" id="KW-1185">Reference proteome</keyword>
<name>A0AAD9UTF8_ACRCE</name>
<proteinExistence type="predicted"/>